<dbReference type="EMBL" id="JAVRHQ010000012">
    <property type="protein sequence ID" value="MDT0643395.1"/>
    <property type="molecule type" value="Genomic_DNA"/>
</dbReference>
<accession>A0ABU3CAN0</accession>
<dbReference type="RefSeq" id="WP_311535015.1">
    <property type="nucleotide sequence ID" value="NZ_JAVRHQ010000012.1"/>
</dbReference>
<feature type="transmembrane region" description="Helical" evidence="1">
    <location>
        <begin position="15"/>
        <end position="38"/>
    </location>
</feature>
<organism evidence="2 3">
    <name type="scientific">Autumnicola tepida</name>
    <dbReference type="NCBI Taxonomy" id="3075595"/>
    <lineage>
        <taxon>Bacteria</taxon>
        <taxon>Pseudomonadati</taxon>
        <taxon>Bacteroidota</taxon>
        <taxon>Flavobacteriia</taxon>
        <taxon>Flavobacteriales</taxon>
        <taxon>Flavobacteriaceae</taxon>
        <taxon>Autumnicola</taxon>
    </lineage>
</organism>
<proteinExistence type="predicted"/>
<evidence type="ECO:0000313" key="2">
    <source>
        <dbReference type="EMBL" id="MDT0643395.1"/>
    </source>
</evidence>
<reference evidence="2 3" key="1">
    <citation type="submission" date="2023-09" db="EMBL/GenBank/DDBJ databases">
        <authorList>
            <person name="Rey-Velasco X."/>
        </authorList>
    </citation>
    <scope>NUCLEOTIDE SEQUENCE [LARGE SCALE GENOMIC DNA]</scope>
    <source>
        <strain evidence="2 3">F363</strain>
    </source>
</reference>
<keyword evidence="1" id="KW-1133">Transmembrane helix</keyword>
<dbReference type="Proteomes" id="UP001262889">
    <property type="component" value="Unassembled WGS sequence"/>
</dbReference>
<feature type="transmembrane region" description="Helical" evidence="1">
    <location>
        <begin position="50"/>
        <end position="68"/>
    </location>
</feature>
<comment type="caution">
    <text evidence="2">The sequence shown here is derived from an EMBL/GenBank/DDBJ whole genome shotgun (WGS) entry which is preliminary data.</text>
</comment>
<evidence type="ECO:0000313" key="3">
    <source>
        <dbReference type="Proteomes" id="UP001262889"/>
    </source>
</evidence>
<keyword evidence="1" id="KW-0472">Membrane</keyword>
<feature type="transmembrane region" description="Helical" evidence="1">
    <location>
        <begin position="74"/>
        <end position="92"/>
    </location>
</feature>
<name>A0ABU3CAN0_9FLAO</name>
<keyword evidence="3" id="KW-1185">Reference proteome</keyword>
<gene>
    <name evidence="2" type="ORF">RM553_11185</name>
</gene>
<keyword evidence="1" id="KW-0812">Transmembrane</keyword>
<sequence>MKLYQDFVANFQESYYGYVSAGIIISSCMGAVAAMMILMNGHTLTNMIQLFFVVAVSMGFNAAVLAQLKSKHVVNSFIASCLLSAVLIAVNVPL</sequence>
<protein>
    <submittedName>
        <fullName evidence="2">Uncharacterized protein</fullName>
    </submittedName>
</protein>
<evidence type="ECO:0000256" key="1">
    <source>
        <dbReference type="SAM" id="Phobius"/>
    </source>
</evidence>
<dbReference type="PROSITE" id="PS51257">
    <property type="entry name" value="PROKAR_LIPOPROTEIN"/>
    <property type="match status" value="1"/>
</dbReference>